<accession>A0A6A6XYP6</accession>
<organism evidence="3">
    <name type="scientific">Mytilinidion resinicola</name>
    <dbReference type="NCBI Taxonomy" id="574789"/>
    <lineage>
        <taxon>Eukaryota</taxon>
        <taxon>Fungi</taxon>
        <taxon>Dikarya</taxon>
        <taxon>Ascomycota</taxon>
        <taxon>Pezizomycotina</taxon>
        <taxon>Dothideomycetes</taxon>
        <taxon>Pleosporomycetidae</taxon>
        <taxon>Mytilinidiales</taxon>
        <taxon>Mytilinidiaceae</taxon>
        <taxon>Mytilinidion</taxon>
    </lineage>
</organism>
<dbReference type="Proteomes" id="UP000504636">
    <property type="component" value="Unplaced"/>
</dbReference>
<reference evidence="5" key="3">
    <citation type="submission" date="2025-04" db="UniProtKB">
        <authorList>
            <consortium name="RefSeq"/>
        </authorList>
    </citation>
    <scope>IDENTIFICATION</scope>
    <source>
        <strain evidence="5">CBS 304.34</strain>
    </source>
</reference>
<evidence type="ECO:0000313" key="5">
    <source>
        <dbReference type="RefSeq" id="XP_033568362.1"/>
    </source>
</evidence>
<protein>
    <submittedName>
        <fullName evidence="3 5">Uncharacterized protein</fullName>
    </submittedName>
</protein>
<feature type="transmembrane region" description="Helical" evidence="2">
    <location>
        <begin position="57"/>
        <end position="82"/>
    </location>
</feature>
<keyword evidence="4" id="KW-1185">Reference proteome</keyword>
<evidence type="ECO:0000256" key="1">
    <source>
        <dbReference type="SAM" id="MobiDB-lite"/>
    </source>
</evidence>
<gene>
    <name evidence="3 5" type="ORF">BDZ99DRAFT_528508</name>
</gene>
<keyword evidence="2" id="KW-1133">Transmembrane helix</keyword>
<feature type="transmembrane region" description="Helical" evidence="2">
    <location>
        <begin position="123"/>
        <end position="141"/>
    </location>
</feature>
<feature type="region of interest" description="Disordered" evidence="1">
    <location>
        <begin position="95"/>
        <end position="119"/>
    </location>
</feature>
<name>A0A6A6XYP6_9PEZI</name>
<feature type="transmembrane region" description="Helical" evidence="2">
    <location>
        <begin position="153"/>
        <end position="174"/>
    </location>
</feature>
<reference evidence="5" key="2">
    <citation type="submission" date="2020-04" db="EMBL/GenBank/DDBJ databases">
        <authorList>
            <consortium name="NCBI Genome Project"/>
        </authorList>
    </citation>
    <scope>NUCLEOTIDE SEQUENCE</scope>
    <source>
        <strain evidence="5">CBS 304.34</strain>
    </source>
</reference>
<reference evidence="3 5" key="1">
    <citation type="journal article" date="2020" name="Stud. Mycol.">
        <title>101 Dothideomycetes genomes: a test case for predicting lifestyles and emergence of pathogens.</title>
        <authorList>
            <person name="Haridas S."/>
            <person name="Albert R."/>
            <person name="Binder M."/>
            <person name="Bloem J."/>
            <person name="Labutti K."/>
            <person name="Salamov A."/>
            <person name="Andreopoulos B."/>
            <person name="Baker S."/>
            <person name="Barry K."/>
            <person name="Bills G."/>
            <person name="Bluhm B."/>
            <person name="Cannon C."/>
            <person name="Castanera R."/>
            <person name="Culley D."/>
            <person name="Daum C."/>
            <person name="Ezra D."/>
            <person name="Gonzalez J."/>
            <person name="Henrissat B."/>
            <person name="Kuo A."/>
            <person name="Liang C."/>
            <person name="Lipzen A."/>
            <person name="Lutzoni F."/>
            <person name="Magnuson J."/>
            <person name="Mondo S."/>
            <person name="Nolan M."/>
            <person name="Ohm R."/>
            <person name="Pangilinan J."/>
            <person name="Park H.-J."/>
            <person name="Ramirez L."/>
            <person name="Alfaro M."/>
            <person name="Sun H."/>
            <person name="Tritt A."/>
            <person name="Yoshinaga Y."/>
            <person name="Zwiers L.-H."/>
            <person name="Turgeon B."/>
            <person name="Goodwin S."/>
            <person name="Spatafora J."/>
            <person name="Crous P."/>
            <person name="Grigoriev I."/>
        </authorList>
    </citation>
    <scope>NUCLEOTIDE SEQUENCE</scope>
    <source>
        <strain evidence="3 5">CBS 304.34</strain>
    </source>
</reference>
<dbReference type="GeneID" id="54467272"/>
<evidence type="ECO:0000256" key="2">
    <source>
        <dbReference type="SAM" id="Phobius"/>
    </source>
</evidence>
<feature type="region of interest" description="Disordered" evidence="1">
    <location>
        <begin position="251"/>
        <end position="303"/>
    </location>
</feature>
<evidence type="ECO:0000313" key="4">
    <source>
        <dbReference type="Proteomes" id="UP000504636"/>
    </source>
</evidence>
<dbReference type="AlphaFoldDB" id="A0A6A6XYP6"/>
<sequence>MPFRILQRPRGLQAQLPYKTHPIYQLRRASIYVAIIGGILTLLASTSDYYDLNEQPIYGYALFLLFISFLFCLHDLATYAIAKITQAPLQPSLLPSTRTEARHSDNGDDDDNPKPKWPRKRSVITDGVLAVLLQVMFWFFMASRSYRSTATGAYAGLAILVASILHGMAFWRGLMARKHAQWRAELQAKPCARCGFFDSEHGDEGRAQTSGECLRQDLQGVQIPGDWRVGAMAEQNRNAVDVDVEARKDAERDLLLTPEGSTSSRSQGYGMLKRTAEPMPSVQEKTVKKKGKKRVVVDGSDAE</sequence>
<evidence type="ECO:0000313" key="3">
    <source>
        <dbReference type="EMBL" id="KAF2801398.1"/>
    </source>
</evidence>
<keyword evidence="2" id="KW-0812">Transmembrane</keyword>
<keyword evidence="2" id="KW-0472">Membrane</keyword>
<dbReference type="EMBL" id="MU003731">
    <property type="protein sequence ID" value="KAF2801398.1"/>
    <property type="molecule type" value="Genomic_DNA"/>
</dbReference>
<dbReference type="OrthoDB" id="3870692at2759"/>
<dbReference type="RefSeq" id="XP_033568362.1">
    <property type="nucleotide sequence ID" value="XM_033726379.1"/>
</dbReference>
<proteinExistence type="predicted"/>
<feature type="transmembrane region" description="Helical" evidence="2">
    <location>
        <begin position="29"/>
        <end position="45"/>
    </location>
</feature>